<dbReference type="VEuPathDB" id="MicrosporidiaDB:AAJ76_2070002640"/>
<evidence type="ECO:0000313" key="1">
    <source>
        <dbReference type="EMBL" id="KKO73841.1"/>
    </source>
</evidence>
<dbReference type="AlphaFoldDB" id="A0A0F9W7X6"/>
<dbReference type="PANTHER" id="PTHR33064">
    <property type="entry name" value="POL PROTEIN"/>
    <property type="match status" value="1"/>
</dbReference>
<name>A0A0F9W7X6_9MICR</name>
<protein>
    <submittedName>
        <fullName evidence="1">Pol polyprotein</fullName>
    </submittedName>
</protein>
<dbReference type="VEuPathDB" id="MicrosporidiaDB:NCER_102284"/>
<sequence length="155" mass="18200">MIKGGQIMPRALVKKIVNYLEDLEKRKMIKKSTSEWRNLIRAIEEFNGDIILVNNSIALNSILEKDEYRPLNVREIIRATQEAGVMAVFDLKERFYYVEIAGDDTFKMAFESNGRLYEWNSKVMGFKNFPRILQRIMDRTFLDLKGRGVDRHIHG</sequence>
<dbReference type="EMBL" id="JPQZ01000207">
    <property type="protein sequence ID" value="KKO73841.1"/>
    <property type="molecule type" value="Genomic_DNA"/>
</dbReference>
<gene>
    <name evidence="1" type="ORF">AAJ76_2070002640</name>
</gene>
<dbReference type="Proteomes" id="UP000034350">
    <property type="component" value="Unassembled WGS sequence"/>
</dbReference>
<dbReference type="SUPFAM" id="SSF56672">
    <property type="entry name" value="DNA/RNA polymerases"/>
    <property type="match status" value="1"/>
</dbReference>
<organism evidence="1 2">
    <name type="scientific">Vairimorpha ceranae</name>
    <dbReference type="NCBI Taxonomy" id="40302"/>
    <lineage>
        <taxon>Eukaryota</taxon>
        <taxon>Fungi</taxon>
        <taxon>Fungi incertae sedis</taxon>
        <taxon>Microsporidia</taxon>
        <taxon>Nosematidae</taxon>
        <taxon>Vairimorpha</taxon>
    </lineage>
</organism>
<comment type="caution">
    <text evidence="1">The sequence shown here is derived from an EMBL/GenBank/DDBJ whole genome shotgun (WGS) entry which is preliminary data.</text>
</comment>
<reference evidence="1 2" key="1">
    <citation type="journal article" date="2015" name="Environ. Microbiol.">
        <title>Genome analyses suggest the presence of polyploidy and recent human-driven expansions in eight global populations of the honeybee pathogen Nosema ceranae.</title>
        <authorList>
            <person name="Pelin A."/>
            <person name="Selman M."/>
            <person name="Aris-Brosou S."/>
            <person name="Farinelli L."/>
            <person name="Corradi N."/>
        </authorList>
    </citation>
    <scope>NUCLEOTIDE SEQUENCE [LARGE SCALE GENOMIC DNA]</scope>
    <source>
        <strain evidence="1 2">PA08 1199</strain>
    </source>
</reference>
<dbReference type="PANTHER" id="PTHR33064:SF37">
    <property type="entry name" value="RIBONUCLEASE H"/>
    <property type="match status" value="1"/>
</dbReference>
<dbReference type="GeneID" id="36319474"/>
<dbReference type="InterPro" id="IPR043502">
    <property type="entry name" value="DNA/RNA_pol_sf"/>
</dbReference>
<keyword evidence="2" id="KW-1185">Reference proteome</keyword>
<dbReference type="Gene3D" id="3.30.70.270">
    <property type="match status" value="1"/>
</dbReference>
<dbReference type="RefSeq" id="XP_024329583.1">
    <property type="nucleotide sequence ID" value="XM_024474550.1"/>
</dbReference>
<evidence type="ECO:0000313" key="2">
    <source>
        <dbReference type="Proteomes" id="UP000034350"/>
    </source>
</evidence>
<proteinExistence type="predicted"/>
<dbReference type="InterPro" id="IPR051320">
    <property type="entry name" value="Viral_Replic_Matur_Polypro"/>
</dbReference>
<dbReference type="InterPro" id="IPR043128">
    <property type="entry name" value="Rev_trsase/Diguanyl_cyclase"/>
</dbReference>
<dbReference type="Gene3D" id="3.10.10.10">
    <property type="entry name" value="HIV Type 1 Reverse Transcriptase, subunit A, domain 1"/>
    <property type="match status" value="1"/>
</dbReference>
<dbReference type="OrthoDB" id="2193995at2759"/>
<accession>A0A0F9W7X6</accession>